<dbReference type="GO" id="GO:0003677">
    <property type="term" value="F:DNA binding"/>
    <property type="evidence" value="ECO:0007669"/>
    <property type="project" value="InterPro"/>
</dbReference>
<proteinExistence type="predicted"/>
<dbReference type="GO" id="GO:0009007">
    <property type="term" value="F:site-specific DNA-methyltransferase (adenine-specific) activity"/>
    <property type="evidence" value="ECO:0007669"/>
    <property type="project" value="InterPro"/>
</dbReference>
<dbReference type="RefSeq" id="WP_097160844.1">
    <property type="nucleotide sequence ID" value="NZ_JBEPMQ010000026.1"/>
</dbReference>
<keyword evidence="2" id="KW-1185">Reference proteome</keyword>
<dbReference type="OrthoDB" id="189843at2"/>
<dbReference type="AlphaFoldDB" id="A0A285D7X4"/>
<gene>
    <name evidence="1" type="ORF">SAMN05877753_1224</name>
</gene>
<organism evidence="1 2">
    <name type="scientific">Bacillus oleivorans</name>
    <dbReference type="NCBI Taxonomy" id="1448271"/>
    <lineage>
        <taxon>Bacteria</taxon>
        <taxon>Bacillati</taxon>
        <taxon>Bacillota</taxon>
        <taxon>Bacilli</taxon>
        <taxon>Bacillales</taxon>
        <taxon>Bacillaceae</taxon>
        <taxon>Bacillus</taxon>
    </lineage>
</organism>
<dbReference type="GO" id="GO:0032259">
    <property type="term" value="P:methylation"/>
    <property type="evidence" value="ECO:0007669"/>
    <property type="project" value="UniProtKB-KW"/>
</dbReference>
<dbReference type="EMBL" id="OAOP01000022">
    <property type="protein sequence ID" value="SNX75910.1"/>
    <property type="molecule type" value="Genomic_DNA"/>
</dbReference>
<dbReference type="Pfam" id="PF05869">
    <property type="entry name" value="Dam"/>
    <property type="match status" value="1"/>
</dbReference>
<dbReference type="GO" id="GO:0009307">
    <property type="term" value="P:DNA restriction-modification system"/>
    <property type="evidence" value="ECO:0007669"/>
    <property type="project" value="InterPro"/>
</dbReference>
<name>A0A285D7X4_9BACI</name>
<keyword evidence="1" id="KW-0808">Transferase</keyword>
<keyword evidence="1" id="KW-0489">Methyltransferase</keyword>
<sequence>MSINKGLFTSNTDLWETPQDFFNKLNEEFHFDIDVCANDENAKCENYFTKEIDGLQQDWEGVCWMNPPYGREIGKWVQKAYESSLNGATVVCLLPARTDTKWWHDYCMKGEIRLVRGRLKFGRSNNSAPFPSAVVIFSNQAKVSTVKAM</sequence>
<reference evidence="1 2" key="1">
    <citation type="submission" date="2017-08" db="EMBL/GenBank/DDBJ databases">
        <authorList>
            <person name="de Groot N.N."/>
        </authorList>
    </citation>
    <scope>NUCLEOTIDE SEQUENCE [LARGE SCALE GENOMIC DNA]</scope>
    <source>
        <strain evidence="1 2">JC228</strain>
    </source>
</reference>
<evidence type="ECO:0000313" key="1">
    <source>
        <dbReference type="EMBL" id="SNX75910.1"/>
    </source>
</evidence>
<accession>A0A285D7X4</accession>
<dbReference type="InterPro" id="IPR008593">
    <property type="entry name" value="Dam_MeTrfase"/>
</dbReference>
<protein>
    <submittedName>
        <fullName evidence="1">Phage N-6-adenine-methyltransferase</fullName>
    </submittedName>
</protein>
<evidence type="ECO:0000313" key="2">
    <source>
        <dbReference type="Proteomes" id="UP000219546"/>
    </source>
</evidence>
<dbReference type="Proteomes" id="UP000219546">
    <property type="component" value="Unassembled WGS sequence"/>
</dbReference>